<protein>
    <submittedName>
        <fullName evidence="3">Uncharacterized protein</fullName>
    </submittedName>
</protein>
<evidence type="ECO:0000256" key="1">
    <source>
        <dbReference type="SAM" id="Coils"/>
    </source>
</evidence>
<keyword evidence="2" id="KW-1133">Transmembrane helix</keyword>
<evidence type="ECO:0000313" key="4">
    <source>
        <dbReference type="Proteomes" id="UP000008037"/>
    </source>
</evidence>
<organism evidence="3 4">
    <name type="scientific">Nitrososphaera gargensis (strain Ga9.2)</name>
    <dbReference type="NCBI Taxonomy" id="1237085"/>
    <lineage>
        <taxon>Archaea</taxon>
        <taxon>Nitrososphaerota</taxon>
        <taxon>Nitrososphaeria</taxon>
        <taxon>Nitrososphaerales</taxon>
        <taxon>Nitrososphaeraceae</taxon>
        <taxon>Nitrososphaera</taxon>
    </lineage>
</organism>
<feature type="transmembrane region" description="Helical" evidence="2">
    <location>
        <begin position="180"/>
        <end position="202"/>
    </location>
</feature>
<gene>
    <name evidence="3" type="ordered locus">Ngar_c02860</name>
</gene>
<dbReference type="KEGG" id="nga:Ngar_c02860"/>
<keyword evidence="1" id="KW-0175">Coiled coil</keyword>
<feature type="coiled-coil region" evidence="1">
    <location>
        <begin position="139"/>
        <end position="166"/>
    </location>
</feature>
<dbReference type="EMBL" id="CP002408">
    <property type="protein sequence ID" value="AFU57234.1"/>
    <property type="molecule type" value="Genomic_DNA"/>
</dbReference>
<proteinExistence type="predicted"/>
<evidence type="ECO:0000256" key="2">
    <source>
        <dbReference type="SAM" id="Phobius"/>
    </source>
</evidence>
<dbReference type="InParanoid" id="K0ILQ5"/>
<dbReference type="BioCyc" id="CNIT1237085:G1324-286-MONOMER"/>
<dbReference type="HOGENOM" id="CLU_1192587_0_0_2"/>
<dbReference type="AlphaFoldDB" id="K0ILQ5"/>
<name>K0ILQ5_NITGG</name>
<dbReference type="STRING" id="1237085.Ngar_c02860"/>
<reference evidence="3 4" key="1">
    <citation type="journal article" date="2012" name="Environ. Microbiol.">
        <title>The genome of the ammonia-oxidizing Candidatus Nitrososphaera gargensis: insights into metabolic versatility and environmental adaptations.</title>
        <authorList>
            <person name="Spang A."/>
            <person name="Poehlein A."/>
            <person name="Offre P."/>
            <person name="Zumbragel S."/>
            <person name="Haider S."/>
            <person name="Rychlik N."/>
            <person name="Nowka B."/>
            <person name="Schmeisser C."/>
            <person name="Lebedeva E.V."/>
            <person name="Rattei T."/>
            <person name="Bohm C."/>
            <person name="Schmid M."/>
            <person name="Galushko A."/>
            <person name="Hatzenpichler R."/>
            <person name="Weinmaier T."/>
            <person name="Daniel R."/>
            <person name="Schleper C."/>
            <person name="Spieck E."/>
            <person name="Streit W."/>
            <person name="Wagner M."/>
        </authorList>
    </citation>
    <scope>NUCLEOTIDE SEQUENCE [LARGE SCALE GENOMIC DNA]</scope>
    <source>
        <strain evidence="4">Ga9.2</strain>
    </source>
</reference>
<dbReference type="Proteomes" id="UP000008037">
    <property type="component" value="Chromosome"/>
</dbReference>
<evidence type="ECO:0000313" key="3">
    <source>
        <dbReference type="EMBL" id="AFU57234.1"/>
    </source>
</evidence>
<keyword evidence="4" id="KW-1185">Reference proteome</keyword>
<keyword evidence="2" id="KW-0812">Transmembrane</keyword>
<sequence>MLAAFNFIPALAHTEIARGDVQVVVGWGNEPPLVGQLNTIVLEVTRISDGQPITNALAQADISLTKGTTAKQLNFRPQEEPGVYAAEILPTQTGQFSLVLGGTIGGQAFDDIAKVEDVGDTSLIEFPQASGDGISQEAIRQLQAVIDDLTTQVEEANVAASEAKAAADSAAELSSTVNSAYLLGMIGIGVGVAGIVIGVAALRREKV</sequence>
<keyword evidence="2" id="KW-0472">Membrane</keyword>
<accession>K0ILQ5</accession>